<dbReference type="Pfam" id="PF20116">
    <property type="entry name" value="DUF6506"/>
    <property type="match status" value="1"/>
</dbReference>
<dbReference type="EMBL" id="CP017707">
    <property type="protein sequence ID" value="AOZ50994.1"/>
    <property type="molecule type" value="Genomic_DNA"/>
</dbReference>
<proteinExistence type="predicted"/>
<dbReference type="GeneID" id="68842323"/>
<reference evidence="1 2" key="1">
    <citation type="submission" date="2016-10" db="EMBL/GenBank/DDBJ databases">
        <title>Chromobacterium muskegensis sp. nov., an insecticidal bacterium isolated from Sphagnum bogs.</title>
        <authorList>
            <person name="Sparks M.E."/>
            <person name="Blackburn M.B."/>
            <person name="Gundersen-Rindal D.E."/>
            <person name="Mitchell A."/>
            <person name="Farrar R."/>
            <person name="Kuhar D."/>
        </authorList>
    </citation>
    <scope>NUCLEOTIDE SEQUENCE [LARGE SCALE GENOMIC DNA]</scope>
    <source>
        <strain evidence="1 2">21-1</strain>
    </source>
</reference>
<organism evidence="1 2">
    <name type="scientific">Chromobacterium vaccinii</name>
    <dbReference type="NCBI Taxonomy" id="1108595"/>
    <lineage>
        <taxon>Bacteria</taxon>
        <taxon>Pseudomonadati</taxon>
        <taxon>Pseudomonadota</taxon>
        <taxon>Betaproteobacteria</taxon>
        <taxon>Neisseriales</taxon>
        <taxon>Chromobacteriaceae</taxon>
        <taxon>Chromobacterium</taxon>
    </lineage>
</organism>
<sequence>MALKAAFIFIAPHGDPQRHRAITATPEVEVITLAVSSYRQAGEVARGLAEQGCAAIELCGGFGHQGVAIVAAAVGELAAVGAVRFDPHPLLGHRSGDKLARAPASGE</sequence>
<dbReference type="RefSeq" id="WP_070980287.1">
    <property type="nucleotide sequence ID" value="NZ_CP017707.1"/>
</dbReference>
<dbReference type="InterPro" id="IPR045441">
    <property type="entry name" value="DUF6506"/>
</dbReference>
<dbReference type="KEGG" id="cvc:BKX93_14030"/>
<dbReference type="AlphaFoldDB" id="A0A1D9LII0"/>
<accession>A0A1D9LII0</accession>
<dbReference type="Proteomes" id="UP000178776">
    <property type="component" value="Chromosome"/>
</dbReference>
<evidence type="ECO:0000313" key="1">
    <source>
        <dbReference type="EMBL" id="AOZ50994.1"/>
    </source>
</evidence>
<gene>
    <name evidence="1" type="ORF">BKX93_14030</name>
</gene>
<protein>
    <submittedName>
        <fullName evidence="1">Uncharacterized protein</fullName>
    </submittedName>
</protein>
<name>A0A1D9LII0_9NEIS</name>
<evidence type="ECO:0000313" key="2">
    <source>
        <dbReference type="Proteomes" id="UP000178776"/>
    </source>
</evidence>